<feature type="binding site" evidence="6">
    <location>
        <position position="156"/>
    </location>
    <ligand>
        <name>Mn(2+)</name>
        <dbReference type="ChEBI" id="CHEBI:29035"/>
    </ligand>
</feature>
<dbReference type="PRINTS" id="PR01703">
    <property type="entry name" value="MNSODISMTASE"/>
</dbReference>
<dbReference type="InterPro" id="IPR019831">
    <property type="entry name" value="Mn/Fe_SOD_N"/>
</dbReference>
<evidence type="ECO:0000259" key="9">
    <source>
        <dbReference type="Pfam" id="PF02777"/>
    </source>
</evidence>
<evidence type="ECO:0000313" key="10">
    <source>
        <dbReference type="EMBL" id="MBO8453685.1"/>
    </source>
</evidence>
<dbReference type="Pfam" id="PF00081">
    <property type="entry name" value="Sod_Fe_N"/>
    <property type="match status" value="1"/>
</dbReference>
<dbReference type="SUPFAM" id="SSF54719">
    <property type="entry name" value="Fe,Mn superoxide dismutase (SOD), C-terminal domain"/>
    <property type="match status" value="1"/>
</dbReference>
<keyword evidence="3 6" id="KW-0479">Metal-binding</keyword>
<comment type="similarity">
    <text evidence="1 7">Belongs to the iron/manganese superoxide dismutase family.</text>
</comment>
<evidence type="ECO:0000256" key="7">
    <source>
        <dbReference type="RuleBase" id="RU000414"/>
    </source>
</evidence>
<reference evidence="10" key="2">
    <citation type="journal article" date="2021" name="PeerJ">
        <title>Extensive microbial diversity within the chicken gut microbiome revealed by metagenomics and culture.</title>
        <authorList>
            <person name="Gilroy R."/>
            <person name="Ravi A."/>
            <person name="Getino M."/>
            <person name="Pursley I."/>
            <person name="Horton D.L."/>
            <person name="Alikhan N.F."/>
            <person name="Baker D."/>
            <person name="Gharbi K."/>
            <person name="Hall N."/>
            <person name="Watson M."/>
            <person name="Adriaenssens E.M."/>
            <person name="Foster-Nyarko E."/>
            <person name="Jarju S."/>
            <person name="Secka A."/>
            <person name="Antonio M."/>
            <person name="Oren A."/>
            <person name="Chaudhuri R.R."/>
            <person name="La Ragione R."/>
            <person name="Hildebrand F."/>
            <person name="Pallen M.J."/>
        </authorList>
    </citation>
    <scope>NUCLEOTIDE SEQUENCE</scope>
    <source>
        <strain evidence="10">F1-3629</strain>
    </source>
</reference>
<keyword evidence="4 7" id="KW-0560">Oxidoreductase</keyword>
<evidence type="ECO:0000256" key="3">
    <source>
        <dbReference type="ARBA" id="ARBA00022723"/>
    </source>
</evidence>
<dbReference type="PANTHER" id="PTHR42769:SF3">
    <property type="entry name" value="SUPEROXIDE DISMUTASE [FE] 2, CHLOROPLASTIC"/>
    <property type="match status" value="1"/>
</dbReference>
<evidence type="ECO:0000313" key="11">
    <source>
        <dbReference type="Proteomes" id="UP000771749"/>
    </source>
</evidence>
<sequence>MKHTMPELPYALDALEPGMSRETLEFHYGKHLQTYVDNLNKLIAGTQYENMPLKEIILKSEGSIFNNAAQTWNHTFFFQTLSPAPAAMSGRLADRIARDFGSESAFREAFAKAAAGLFGSGWAWLAEDKDGRLSIIQKQNAGNPMTDGLNPLMTVDVWEHAYYIDYRNRRADYISTCLGLTDWGKAEDRLMH</sequence>
<evidence type="ECO:0000256" key="2">
    <source>
        <dbReference type="ARBA" id="ARBA00012682"/>
    </source>
</evidence>
<evidence type="ECO:0000256" key="5">
    <source>
        <dbReference type="ARBA" id="ARBA00023004"/>
    </source>
</evidence>
<comment type="function">
    <text evidence="7">Destroys radicals which are normally produced within the cells and which are toxic to biological systems.</text>
</comment>
<evidence type="ECO:0000256" key="6">
    <source>
        <dbReference type="PIRSR" id="PIRSR000349-1"/>
    </source>
</evidence>
<proteinExistence type="inferred from homology"/>
<accession>A0A940IGA3</accession>
<dbReference type="Pfam" id="PF02777">
    <property type="entry name" value="Sod_Fe_C"/>
    <property type="match status" value="1"/>
</dbReference>
<dbReference type="InterPro" id="IPR001189">
    <property type="entry name" value="Mn/Fe_SOD"/>
</dbReference>
<dbReference type="Gene3D" id="1.10.287.990">
    <property type="entry name" value="Fe,Mn superoxide dismutase (SOD) domain"/>
    <property type="match status" value="1"/>
</dbReference>
<feature type="domain" description="Manganese/iron superoxide dismutase N-terminal" evidence="8">
    <location>
        <begin position="2"/>
        <end position="82"/>
    </location>
</feature>
<dbReference type="PANTHER" id="PTHR42769">
    <property type="entry name" value="SUPEROXIDE DISMUTASE"/>
    <property type="match status" value="1"/>
</dbReference>
<comment type="caution">
    <text evidence="10">The sequence shown here is derived from an EMBL/GenBank/DDBJ whole genome shotgun (WGS) entry which is preliminary data.</text>
</comment>
<name>A0A940IGA3_9BACT</name>
<dbReference type="InterPro" id="IPR036314">
    <property type="entry name" value="SOD_C_sf"/>
</dbReference>
<protein>
    <recommendedName>
        <fullName evidence="2 7">Superoxide dismutase</fullName>
        <ecNumber evidence="2 7">1.15.1.1</ecNumber>
    </recommendedName>
</protein>
<feature type="binding site" evidence="6">
    <location>
        <position position="160"/>
    </location>
    <ligand>
        <name>Mn(2+)</name>
        <dbReference type="ChEBI" id="CHEBI:29035"/>
    </ligand>
</feature>
<feature type="domain" description="Manganese/iron superoxide dismutase C-terminal" evidence="9">
    <location>
        <begin position="89"/>
        <end position="189"/>
    </location>
</feature>
<dbReference type="PIRSF" id="PIRSF000349">
    <property type="entry name" value="SODismutase"/>
    <property type="match status" value="1"/>
</dbReference>
<comment type="catalytic activity">
    <reaction evidence="7">
        <text>2 superoxide + 2 H(+) = H2O2 + O2</text>
        <dbReference type="Rhea" id="RHEA:20696"/>
        <dbReference type="ChEBI" id="CHEBI:15378"/>
        <dbReference type="ChEBI" id="CHEBI:15379"/>
        <dbReference type="ChEBI" id="CHEBI:16240"/>
        <dbReference type="ChEBI" id="CHEBI:18421"/>
        <dbReference type="EC" id="1.15.1.1"/>
    </reaction>
</comment>
<feature type="binding site" evidence="6">
    <location>
        <position position="74"/>
    </location>
    <ligand>
        <name>Mn(2+)</name>
        <dbReference type="ChEBI" id="CHEBI:29035"/>
    </ligand>
</feature>
<dbReference type="SUPFAM" id="SSF46609">
    <property type="entry name" value="Fe,Mn superoxide dismutase (SOD), N-terminal domain"/>
    <property type="match status" value="1"/>
</dbReference>
<evidence type="ECO:0000256" key="1">
    <source>
        <dbReference type="ARBA" id="ARBA00008714"/>
    </source>
</evidence>
<evidence type="ECO:0000256" key="4">
    <source>
        <dbReference type="ARBA" id="ARBA00023002"/>
    </source>
</evidence>
<dbReference type="AlphaFoldDB" id="A0A940IGA3"/>
<dbReference type="InterPro" id="IPR019832">
    <property type="entry name" value="Mn/Fe_SOD_C"/>
</dbReference>
<evidence type="ECO:0000259" key="8">
    <source>
        <dbReference type="Pfam" id="PF00081"/>
    </source>
</evidence>
<organism evidence="10 11">
    <name type="scientific">Candidatus Cryptobacteroides gallistercoris</name>
    <dbReference type="NCBI Taxonomy" id="2840765"/>
    <lineage>
        <taxon>Bacteria</taxon>
        <taxon>Pseudomonadati</taxon>
        <taxon>Bacteroidota</taxon>
        <taxon>Bacteroidia</taxon>
        <taxon>Bacteroidales</taxon>
        <taxon>Candidatus Cryptobacteroides</taxon>
    </lineage>
</organism>
<gene>
    <name evidence="10" type="ORF">IAC07_03040</name>
</gene>
<dbReference type="GO" id="GO:0046872">
    <property type="term" value="F:metal ion binding"/>
    <property type="evidence" value="ECO:0007669"/>
    <property type="project" value="UniProtKB-KW"/>
</dbReference>
<dbReference type="Gene3D" id="3.55.40.20">
    <property type="entry name" value="Iron/manganese superoxide dismutase, C-terminal domain"/>
    <property type="match status" value="1"/>
</dbReference>
<feature type="binding site" evidence="6">
    <location>
        <position position="27"/>
    </location>
    <ligand>
        <name>Mn(2+)</name>
        <dbReference type="ChEBI" id="CHEBI:29035"/>
    </ligand>
</feature>
<dbReference type="InterPro" id="IPR036324">
    <property type="entry name" value="Mn/Fe_SOD_N_sf"/>
</dbReference>
<dbReference type="EC" id="1.15.1.1" evidence="2 7"/>
<dbReference type="EMBL" id="JADIMJ010000047">
    <property type="protein sequence ID" value="MBO8453685.1"/>
    <property type="molecule type" value="Genomic_DNA"/>
</dbReference>
<dbReference type="InterPro" id="IPR019833">
    <property type="entry name" value="Mn/Fe_SOD_BS"/>
</dbReference>
<dbReference type="GO" id="GO:0004784">
    <property type="term" value="F:superoxide dismutase activity"/>
    <property type="evidence" value="ECO:0007669"/>
    <property type="project" value="UniProtKB-EC"/>
</dbReference>
<dbReference type="FunFam" id="1.10.287.990:FF:000002">
    <property type="entry name" value="Superoxide dismutase"/>
    <property type="match status" value="1"/>
</dbReference>
<dbReference type="Proteomes" id="UP000771749">
    <property type="component" value="Unassembled WGS sequence"/>
</dbReference>
<reference evidence="10" key="1">
    <citation type="submission" date="2020-10" db="EMBL/GenBank/DDBJ databases">
        <authorList>
            <person name="Gilroy R."/>
        </authorList>
    </citation>
    <scope>NUCLEOTIDE SEQUENCE</scope>
    <source>
        <strain evidence="10">F1-3629</strain>
    </source>
</reference>
<keyword evidence="5" id="KW-0408">Iron</keyword>
<dbReference type="PROSITE" id="PS00088">
    <property type="entry name" value="SOD_MN"/>
    <property type="match status" value="1"/>
</dbReference>